<dbReference type="Gene3D" id="2.40.50.140">
    <property type="entry name" value="Nucleic acid-binding proteins"/>
    <property type="match status" value="1"/>
</dbReference>
<evidence type="ECO:0000256" key="4">
    <source>
        <dbReference type="ARBA" id="ARBA00023172"/>
    </source>
</evidence>
<dbReference type="InterPro" id="IPR000085">
    <property type="entry name" value="RuvA"/>
</dbReference>
<dbReference type="InterPro" id="IPR036267">
    <property type="entry name" value="RuvA_C_sf"/>
</dbReference>
<dbReference type="GO" id="GO:0048476">
    <property type="term" value="C:Holliday junction resolvase complex"/>
    <property type="evidence" value="ECO:0007669"/>
    <property type="project" value="UniProtKB-UniRule"/>
</dbReference>
<dbReference type="InterPro" id="IPR010994">
    <property type="entry name" value="RuvA_2-like"/>
</dbReference>
<reference evidence="8" key="1">
    <citation type="journal article" date="2020" name="mSystems">
        <title>Genome- and Community-Level Interaction Insights into Carbon Utilization and Element Cycling Functions of Hydrothermarchaeota in Hydrothermal Sediment.</title>
        <authorList>
            <person name="Zhou Z."/>
            <person name="Liu Y."/>
            <person name="Xu W."/>
            <person name="Pan J."/>
            <person name="Luo Z.H."/>
            <person name="Li M."/>
        </authorList>
    </citation>
    <scope>NUCLEOTIDE SEQUENCE [LARGE SCALE GENOMIC DNA]</scope>
    <source>
        <strain evidence="8">SpSt-413</strain>
    </source>
</reference>
<dbReference type="GO" id="GO:0005524">
    <property type="term" value="F:ATP binding"/>
    <property type="evidence" value="ECO:0007669"/>
    <property type="project" value="InterPro"/>
</dbReference>
<comment type="similarity">
    <text evidence="6">Belongs to the RuvA family.</text>
</comment>
<dbReference type="InterPro" id="IPR012340">
    <property type="entry name" value="NA-bd_OB-fold"/>
</dbReference>
<dbReference type="GO" id="GO:0009378">
    <property type="term" value="F:four-way junction helicase activity"/>
    <property type="evidence" value="ECO:0007669"/>
    <property type="project" value="InterPro"/>
</dbReference>
<dbReference type="SUPFAM" id="SSF46929">
    <property type="entry name" value="DNA helicase RuvA subunit, C-terminal domain"/>
    <property type="match status" value="1"/>
</dbReference>
<evidence type="ECO:0000313" key="8">
    <source>
        <dbReference type="EMBL" id="HGG93433.1"/>
    </source>
</evidence>
<dbReference type="InterPro" id="IPR011114">
    <property type="entry name" value="RuvA_C"/>
</dbReference>
<keyword evidence="2 6" id="KW-0227">DNA damage</keyword>
<comment type="domain">
    <text evidence="6">Has three domains with a flexible linker between the domains II and III and assumes an 'L' shape. Domain III is highly mobile and contacts RuvB.</text>
</comment>
<dbReference type="Gene3D" id="1.10.8.10">
    <property type="entry name" value="DNA helicase RuvA subunit, C-terminal domain"/>
    <property type="match status" value="1"/>
</dbReference>
<dbReference type="GO" id="GO:0005737">
    <property type="term" value="C:cytoplasm"/>
    <property type="evidence" value="ECO:0007669"/>
    <property type="project" value="UniProtKB-SubCell"/>
</dbReference>
<dbReference type="Pfam" id="PF07499">
    <property type="entry name" value="RuvA_C"/>
    <property type="match status" value="1"/>
</dbReference>
<evidence type="ECO:0000256" key="1">
    <source>
        <dbReference type="ARBA" id="ARBA00022490"/>
    </source>
</evidence>
<dbReference type="Pfam" id="PF14520">
    <property type="entry name" value="HHH_5"/>
    <property type="match status" value="1"/>
</dbReference>
<dbReference type="GO" id="GO:0006281">
    <property type="term" value="P:DNA repair"/>
    <property type="evidence" value="ECO:0007669"/>
    <property type="project" value="UniProtKB-UniRule"/>
</dbReference>
<evidence type="ECO:0000259" key="7">
    <source>
        <dbReference type="SMART" id="SM00278"/>
    </source>
</evidence>
<evidence type="ECO:0000256" key="3">
    <source>
        <dbReference type="ARBA" id="ARBA00023125"/>
    </source>
</evidence>
<dbReference type="EMBL" id="DSRP01000752">
    <property type="protein sequence ID" value="HGG93433.1"/>
    <property type="molecule type" value="Genomic_DNA"/>
</dbReference>
<sequence length="202" mass="20784">MIAYLRGELLEKTGKSCLILTASGVGYDVAVATSTAAGLPGKGQETSLYVHAQTGEDGTRLFGFATGEERAAFRALIDIPKLGPKTALSMLSSYSVADLALIAAREDVAALSQVPGIGKKSAQRLILEIKYALADVAAGPASRPVQAAAGGVYQDALAALTNLGYADSQAGPVLREVLEAEPDLDVAQAIRASLKKIAAQKA</sequence>
<comment type="caution">
    <text evidence="6">Lacks conserved residue(s) required for the propagation of feature annotation.</text>
</comment>
<dbReference type="SUPFAM" id="SSF47781">
    <property type="entry name" value="RuvA domain 2-like"/>
    <property type="match status" value="1"/>
</dbReference>
<protein>
    <recommendedName>
        <fullName evidence="6">Holliday junction branch migration complex subunit RuvA</fullName>
    </recommendedName>
</protein>
<keyword evidence="3 6" id="KW-0238">DNA-binding</keyword>
<evidence type="ECO:0000256" key="2">
    <source>
        <dbReference type="ARBA" id="ARBA00022763"/>
    </source>
</evidence>
<name>A0A7C4EL09_9BACT</name>
<comment type="function">
    <text evidence="6">The RuvA-RuvB-RuvC complex processes Holliday junction (HJ) DNA during genetic recombination and DNA repair, while the RuvA-RuvB complex plays an important role in the rescue of blocked DNA replication forks via replication fork reversal (RFR). RuvA specifically binds to HJ cruciform DNA, conferring on it an open structure. The RuvB hexamer acts as an ATP-dependent pump, pulling dsDNA into and through the RuvAB complex. HJ branch migration allows RuvC to scan DNA until it finds its consensus sequence, where it cleaves and resolves the cruciform DNA.</text>
</comment>
<dbReference type="SMART" id="SM00278">
    <property type="entry name" value="HhH1"/>
    <property type="match status" value="2"/>
</dbReference>
<dbReference type="InterPro" id="IPR013849">
    <property type="entry name" value="DNA_helicase_Holl-junc_RuvA_I"/>
</dbReference>
<keyword evidence="4 6" id="KW-0233">DNA recombination</keyword>
<accession>A0A7C4EL09</accession>
<comment type="subunit">
    <text evidence="6">Homotetramer. Forms an RuvA(8)-RuvB(12)-Holliday junction (HJ) complex. HJ DNA is sandwiched between 2 RuvA tetramers; dsDNA enters through RuvA and exits via RuvB. An RuvB hexamer assembles on each DNA strand where it exits the tetramer. Each RuvB hexamer is contacted by two RuvA subunits (via domain III) on 2 adjacent RuvB subunits; this complex drives branch migration. In the full resolvosome a probable DNA-RuvA(4)-RuvB(12)-RuvC(2) complex forms which resolves the HJ.</text>
</comment>
<keyword evidence="1 6" id="KW-0963">Cytoplasm</keyword>
<comment type="caution">
    <text evidence="8">The sequence shown here is derived from an EMBL/GenBank/DDBJ whole genome shotgun (WGS) entry which is preliminary data.</text>
</comment>
<dbReference type="Gene3D" id="1.10.150.20">
    <property type="entry name" value="5' to 3' exonuclease, C-terminal subdomain"/>
    <property type="match status" value="1"/>
</dbReference>
<proteinExistence type="inferred from homology"/>
<dbReference type="InterPro" id="IPR003583">
    <property type="entry name" value="Hlx-hairpin-Hlx_DNA-bd_motif"/>
</dbReference>
<gene>
    <name evidence="6 8" type="primary">ruvA</name>
    <name evidence="8" type="ORF">ENR59_10860</name>
</gene>
<feature type="domain" description="Helix-hairpin-helix DNA-binding motif class 1" evidence="7">
    <location>
        <begin position="74"/>
        <end position="93"/>
    </location>
</feature>
<dbReference type="SUPFAM" id="SSF50249">
    <property type="entry name" value="Nucleic acid-binding proteins"/>
    <property type="match status" value="1"/>
</dbReference>
<feature type="region of interest" description="Domain III" evidence="6">
    <location>
        <begin position="153"/>
        <end position="202"/>
    </location>
</feature>
<dbReference type="NCBIfam" id="TIGR00084">
    <property type="entry name" value="ruvA"/>
    <property type="match status" value="1"/>
</dbReference>
<organism evidence="8">
    <name type="scientific">Fundidesulfovibrio putealis</name>
    <dbReference type="NCBI Taxonomy" id="270496"/>
    <lineage>
        <taxon>Bacteria</taxon>
        <taxon>Pseudomonadati</taxon>
        <taxon>Thermodesulfobacteriota</taxon>
        <taxon>Desulfovibrionia</taxon>
        <taxon>Desulfovibrionales</taxon>
        <taxon>Desulfovibrionaceae</taxon>
        <taxon>Fundidesulfovibrio</taxon>
    </lineage>
</organism>
<dbReference type="GO" id="GO:0009379">
    <property type="term" value="C:Holliday junction helicase complex"/>
    <property type="evidence" value="ECO:0007669"/>
    <property type="project" value="InterPro"/>
</dbReference>
<comment type="subcellular location">
    <subcellularLocation>
        <location evidence="6">Cytoplasm</location>
    </subcellularLocation>
</comment>
<evidence type="ECO:0000256" key="6">
    <source>
        <dbReference type="HAMAP-Rule" id="MF_00031"/>
    </source>
</evidence>
<dbReference type="HAMAP" id="MF_00031">
    <property type="entry name" value="DNA_HJ_migration_RuvA"/>
    <property type="match status" value="1"/>
</dbReference>
<dbReference type="CDD" id="cd14332">
    <property type="entry name" value="UBA_RuvA_C"/>
    <property type="match status" value="1"/>
</dbReference>
<dbReference type="GO" id="GO:0000400">
    <property type="term" value="F:four-way junction DNA binding"/>
    <property type="evidence" value="ECO:0007669"/>
    <property type="project" value="UniProtKB-UniRule"/>
</dbReference>
<evidence type="ECO:0000256" key="5">
    <source>
        <dbReference type="ARBA" id="ARBA00023204"/>
    </source>
</evidence>
<keyword evidence="5 6" id="KW-0234">DNA repair</keyword>
<dbReference type="AlphaFoldDB" id="A0A7C4EL09"/>
<feature type="domain" description="Helix-hairpin-helix DNA-binding motif class 1" evidence="7">
    <location>
        <begin position="109"/>
        <end position="128"/>
    </location>
</feature>
<dbReference type="GO" id="GO:0006310">
    <property type="term" value="P:DNA recombination"/>
    <property type="evidence" value="ECO:0007669"/>
    <property type="project" value="UniProtKB-UniRule"/>
</dbReference>
<dbReference type="Pfam" id="PF01330">
    <property type="entry name" value="RuvA_N"/>
    <property type="match status" value="1"/>
</dbReference>